<dbReference type="Pfam" id="PF20252">
    <property type="entry name" value="BIG2_C"/>
    <property type="match status" value="1"/>
</dbReference>
<evidence type="ECO:0000256" key="1">
    <source>
        <dbReference type="ARBA" id="ARBA00004370"/>
    </source>
</evidence>
<dbReference type="GO" id="GO:0015031">
    <property type="term" value="P:protein transport"/>
    <property type="evidence" value="ECO:0007669"/>
    <property type="project" value="UniProtKB-KW"/>
</dbReference>
<dbReference type="CDD" id="cd00171">
    <property type="entry name" value="Sec7"/>
    <property type="match status" value="1"/>
</dbReference>
<dbReference type="GO" id="GO:0005085">
    <property type="term" value="F:guanyl-nucleotide exchange factor activity"/>
    <property type="evidence" value="ECO:0007669"/>
    <property type="project" value="InterPro"/>
</dbReference>
<dbReference type="GO" id="GO:0016020">
    <property type="term" value="C:membrane"/>
    <property type="evidence" value="ECO:0007669"/>
    <property type="project" value="UniProtKB-SubCell"/>
</dbReference>
<dbReference type="STRING" id="6265.A0A0B2VZB7"/>
<dbReference type="FunFam" id="1.25.10.10:FF:000143">
    <property type="entry name" value="ADP-ribosylation factor guanine nucleotide-exchange factor 2 (brefeldin A-inhibited)"/>
    <property type="match status" value="1"/>
</dbReference>
<dbReference type="OrthoDB" id="18431at2759"/>
<dbReference type="Pfam" id="PF16213">
    <property type="entry name" value="DCB"/>
    <property type="match status" value="1"/>
</dbReference>
<dbReference type="EMBL" id="JPKZ01000162">
    <property type="protein sequence ID" value="KHN88891.1"/>
    <property type="molecule type" value="Genomic_DNA"/>
</dbReference>
<evidence type="ECO:0000259" key="7">
    <source>
        <dbReference type="PROSITE" id="PS50190"/>
    </source>
</evidence>
<dbReference type="InterPro" id="IPR000904">
    <property type="entry name" value="Sec7_dom"/>
</dbReference>
<dbReference type="PROSITE" id="PS50190">
    <property type="entry name" value="SEC7"/>
    <property type="match status" value="1"/>
</dbReference>
<keyword evidence="5" id="KW-0653">Protein transport</keyword>
<reference evidence="8 9" key="1">
    <citation type="submission" date="2014-11" db="EMBL/GenBank/DDBJ databases">
        <title>Genetic blueprint of the zoonotic pathogen Toxocara canis.</title>
        <authorList>
            <person name="Zhu X.-Q."/>
            <person name="Korhonen P.K."/>
            <person name="Cai H."/>
            <person name="Young N.D."/>
            <person name="Nejsum P."/>
            <person name="von Samson-Himmelstjerna G."/>
            <person name="Boag P.R."/>
            <person name="Tan P."/>
            <person name="Li Q."/>
            <person name="Min J."/>
            <person name="Yang Y."/>
            <person name="Wang X."/>
            <person name="Fang X."/>
            <person name="Hall R.S."/>
            <person name="Hofmann A."/>
            <person name="Sternberg P.W."/>
            <person name="Jex A.R."/>
            <person name="Gasser R.B."/>
        </authorList>
    </citation>
    <scope>NUCLEOTIDE SEQUENCE [LARGE SCALE GENOMIC DNA]</scope>
    <source>
        <strain evidence="8">PN_DK_2014</strain>
    </source>
</reference>
<dbReference type="Pfam" id="PF01369">
    <property type="entry name" value="Sec7"/>
    <property type="match status" value="2"/>
</dbReference>
<keyword evidence="4" id="KW-0963">Cytoplasm</keyword>
<dbReference type="InterPro" id="IPR035999">
    <property type="entry name" value="Sec7_dom_sf"/>
</dbReference>
<dbReference type="InterPro" id="IPR015403">
    <property type="entry name" value="Mon2/Sec7/BIG1-like_HDS"/>
</dbReference>
<dbReference type="SMART" id="SM00222">
    <property type="entry name" value="Sec7"/>
    <property type="match status" value="1"/>
</dbReference>
<keyword evidence="9" id="KW-1185">Reference proteome</keyword>
<dbReference type="InterPro" id="IPR016024">
    <property type="entry name" value="ARM-type_fold"/>
</dbReference>
<dbReference type="SUPFAM" id="SSF48425">
    <property type="entry name" value="Sec7 domain"/>
    <property type="match status" value="1"/>
</dbReference>
<dbReference type="InterPro" id="IPR046455">
    <property type="entry name" value="Sec7/BIG1-like_C"/>
</dbReference>
<dbReference type="GO" id="GO:0005737">
    <property type="term" value="C:cytoplasm"/>
    <property type="evidence" value="ECO:0007669"/>
    <property type="project" value="UniProtKB-SubCell"/>
</dbReference>
<comment type="subcellular location">
    <subcellularLocation>
        <location evidence="2">Cytoplasm</location>
    </subcellularLocation>
    <subcellularLocation>
        <location evidence="1">Membrane</location>
    </subcellularLocation>
</comment>
<feature type="domain" description="SEC7" evidence="7">
    <location>
        <begin position="541"/>
        <end position="673"/>
    </location>
</feature>
<comment type="caution">
    <text evidence="8">The sequence shown here is derived from an EMBL/GenBank/DDBJ whole genome shotgun (WGS) entry which is preliminary data.</text>
</comment>
<organism evidence="8 9">
    <name type="scientific">Toxocara canis</name>
    <name type="common">Canine roundworm</name>
    <dbReference type="NCBI Taxonomy" id="6265"/>
    <lineage>
        <taxon>Eukaryota</taxon>
        <taxon>Metazoa</taxon>
        <taxon>Ecdysozoa</taxon>
        <taxon>Nematoda</taxon>
        <taxon>Chromadorea</taxon>
        <taxon>Rhabditida</taxon>
        <taxon>Spirurina</taxon>
        <taxon>Ascaridomorpha</taxon>
        <taxon>Ascaridoidea</taxon>
        <taxon>Toxocaridae</taxon>
        <taxon>Toxocara</taxon>
    </lineage>
</organism>
<dbReference type="OMA" id="EVMCAYI"/>
<name>A0A0B2VZB7_TOXCA</name>
<dbReference type="Pfam" id="PF09324">
    <property type="entry name" value="Sec7-like_HDS"/>
    <property type="match status" value="1"/>
</dbReference>
<dbReference type="GO" id="GO:0032012">
    <property type="term" value="P:regulation of ARF protein signal transduction"/>
    <property type="evidence" value="ECO:0007669"/>
    <property type="project" value="InterPro"/>
</dbReference>
<protein>
    <submittedName>
        <fullName evidence="8">Brefeldin A-inhibited guanine nucleotide-exchange protein 1</fullName>
    </submittedName>
</protein>
<evidence type="ECO:0000256" key="6">
    <source>
        <dbReference type="ARBA" id="ARBA00023136"/>
    </source>
</evidence>
<gene>
    <name evidence="8" type="primary">ARFGEF1</name>
    <name evidence="8" type="ORF">Tcan_02613</name>
</gene>
<evidence type="ECO:0000256" key="5">
    <source>
        <dbReference type="ARBA" id="ARBA00022927"/>
    </source>
</evidence>
<keyword evidence="3" id="KW-0813">Transport</keyword>
<dbReference type="InterPro" id="IPR023394">
    <property type="entry name" value="Sec7_C_sf"/>
</dbReference>
<dbReference type="Gene3D" id="1.10.1000.11">
    <property type="entry name" value="Arf Nucleotide-binding Site Opener,domain 2"/>
    <property type="match status" value="1"/>
</dbReference>
<dbReference type="InterPro" id="IPR032629">
    <property type="entry name" value="DCB_dom"/>
</dbReference>
<dbReference type="SUPFAM" id="SSF48371">
    <property type="entry name" value="ARM repeat"/>
    <property type="match status" value="1"/>
</dbReference>
<evidence type="ECO:0000313" key="8">
    <source>
        <dbReference type="EMBL" id="KHN88891.1"/>
    </source>
</evidence>
<evidence type="ECO:0000256" key="4">
    <source>
        <dbReference type="ARBA" id="ARBA00022490"/>
    </source>
</evidence>
<dbReference type="Pfam" id="PF12783">
    <property type="entry name" value="Sec7-like_HUS"/>
    <property type="match status" value="1"/>
</dbReference>
<evidence type="ECO:0000313" key="9">
    <source>
        <dbReference type="Proteomes" id="UP000031036"/>
    </source>
</evidence>
<evidence type="ECO:0000256" key="2">
    <source>
        <dbReference type="ARBA" id="ARBA00004496"/>
    </source>
</evidence>
<accession>A0A0B2VZB7</accession>
<dbReference type="PANTHER" id="PTHR10663:SF375">
    <property type="entry name" value="LD29171P"/>
    <property type="match status" value="1"/>
</dbReference>
<sequence length="1653" mass="186465">MNDELKKASVMFLRNAIGRILADRDIKRKEHAQLRKACEQAIEELNAASDGGGDTSGNVLPSHMQFVHADRYFLPFDLACHSKSPRIVVIALDCLQKLIAYGHLIGNGVDVANPERLLIDRIVESICAPFAGPNTDEGVQLQILKAILAVVLAPTCEVHEATLLLAVRTCFNIYLASRSPINQSTAKASLTQVINAVFGNMQKADEVAAEQGEQTDENVIHMLVDSLVEQVAAQLDPNHSIVGSRQSSFSSAMAAEVSMIPPPRHLNPVSLAADSSDTVHEDVPATQLHFRTVQEKDAFLLFRALCRLSTKSLPERPDPNSHELRSKELSLEMLLLIVQNSSSLLHNSQPFILALRHYLCVSLSRNGVSPIVSIFEKSLAIFVQLVNKFKMHLKVQIEVFFKEIIFSILESSSSSFEHKWIVVNTLEKICEDPQSLVDIHVNYDCNLTAANIFEHGDSVEGVNVDSSLPPHSSAVQQFEQLKQKKETIEHGIHLFLKGRRLKRIGAKELNMLLVGANQYGDSVEGVNVDSSLPPHSSAVQQFEQLKQKKETIEHGIHLFARKPKQGLKYLQEKDLVGTSPEDIATFFHREDRLDKTVVGDYMGDGDDLGLFTSADTAYVLAYSIIMLTTDLHSPQVRNKMTKEQYIAMNRGINDQSDLPQQYLSDIYDEIAGNEIKMKAGHNKLPKQTLCVLHFAGTVCIRIILHLAVTFFFTNFSNRKLCVGKLLSAVHNRYSCFVFVFVHSIRVFASFGTAVCGEKRTSVFITLFFYHFSDSSHGLDDSNSIFVIFLFFFFFFKRKFPMAMKIAIQFTLLTAKNSMAEMKSKNIESIKLLMTVGDEDGNCLDESWVDVLKCISQLELAQLIGTGVRPSNSPTFNDSAQYVLKSASHVDERMLHSLQECLGETTSQSVVVAVDKYCVPSFLFFRAIFDVLEVQVLKCISQLELAQLIGTGVRPSNSPTFNDSAQYVLKSASHVDERMLHSLQECLGETTSQSVVVAVDKIFQGSSKLDGDAVVQFVRALCHVSVEELSTAGNPRMFMLQKIVEISFYNMGRIRLQWSRIWAVLGEHFNRAGSNANEMIAHFAVDALRQLSMKFLERGELHNFRFQKDFLRPFEIIMNKNRSLKCRELVVACMTHMVNSHWDKIISGWKNVFSVFTMAAGSNDEDIVESAFTTTNYIITTVFAAEFGNALDSFQDAIKCLSEFACNANFPDISMEAIRLIRLCATYVSKNQQLIVDHQWEDGAAIHDTQRVFLRGWFPIMFELSCIIGRCKLDVRTRSLTVMFEIMKTYGGEFKDEWWKDLFQVAFRIFDVMKLAEEQNEKREWMRTTCNHALYAVVDVFTQYYSVLSNILLTSIYDQLYWCAQQENEQLARSAINCLENLILLNGARFSPKMWQETITLIVNIFKSTLPHSLLTWEPDAIITSVPLPNGDDAQVNNEPTQPITHFAASNSDAVFSSLLVRCVVQLELVDAVNSIVFGPSASRKVRVDHLLSLVDCLLDSHLLAKKFNGNNAQRTLLWKAGFKGRSKPNLLRQETHSMRSALCILFRIYVDVERTSAEQKVDVRSRLLRVLEDAISYYVDLNSEQHRQAWILVLYLILDWANSFSDAQLLDLGRPFALTLCRLVECEMREDLRIALRRVLQKYICINCVDQAS</sequence>
<dbReference type="PANTHER" id="PTHR10663">
    <property type="entry name" value="GUANYL-NUCLEOTIDE EXCHANGE FACTOR"/>
    <property type="match status" value="1"/>
</dbReference>
<evidence type="ECO:0000256" key="3">
    <source>
        <dbReference type="ARBA" id="ARBA00022448"/>
    </source>
</evidence>
<keyword evidence="6" id="KW-0472">Membrane</keyword>
<dbReference type="Proteomes" id="UP000031036">
    <property type="component" value="Unassembled WGS sequence"/>
</dbReference>
<proteinExistence type="predicted"/>
<dbReference type="InterPro" id="IPR032691">
    <property type="entry name" value="Mon2/Sec7/BIG1-like_HUS"/>
</dbReference>